<comment type="caution">
    <text evidence="4">The sequence shown here is derived from an EMBL/GenBank/DDBJ whole genome shotgun (WGS) entry which is preliminary data.</text>
</comment>
<dbReference type="InterPro" id="IPR050817">
    <property type="entry name" value="DjlA_DnaK_co-chaperone"/>
</dbReference>
<gene>
    <name evidence="4" type="ORF">PRZ48_013244</name>
</gene>
<feature type="region of interest" description="Disordered" evidence="2">
    <location>
        <begin position="71"/>
        <end position="102"/>
    </location>
</feature>
<dbReference type="SMART" id="SM00271">
    <property type="entry name" value="DnaJ"/>
    <property type="match status" value="1"/>
</dbReference>
<dbReference type="InterPro" id="IPR001623">
    <property type="entry name" value="DnaJ_domain"/>
</dbReference>
<feature type="domain" description="J" evidence="3">
    <location>
        <begin position="8"/>
        <end position="73"/>
    </location>
</feature>
<dbReference type="PRINTS" id="PR00625">
    <property type="entry name" value="JDOMAIN"/>
</dbReference>
<organism evidence="4 5">
    <name type="scientific">Zasmidium cellare</name>
    <name type="common">Wine cellar mold</name>
    <name type="synonym">Racodium cellare</name>
    <dbReference type="NCBI Taxonomy" id="395010"/>
    <lineage>
        <taxon>Eukaryota</taxon>
        <taxon>Fungi</taxon>
        <taxon>Dikarya</taxon>
        <taxon>Ascomycota</taxon>
        <taxon>Pezizomycotina</taxon>
        <taxon>Dothideomycetes</taxon>
        <taxon>Dothideomycetidae</taxon>
        <taxon>Mycosphaerellales</taxon>
        <taxon>Mycosphaerellaceae</taxon>
        <taxon>Zasmidium</taxon>
    </lineage>
</organism>
<dbReference type="InterPro" id="IPR018253">
    <property type="entry name" value="DnaJ_domain_CS"/>
</dbReference>
<dbReference type="Gene3D" id="1.10.287.110">
    <property type="entry name" value="DnaJ domain"/>
    <property type="match status" value="1"/>
</dbReference>
<feature type="region of interest" description="Disordered" evidence="2">
    <location>
        <begin position="320"/>
        <end position="352"/>
    </location>
</feature>
<dbReference type="CDD" id="cd06257">
    <property type="entry name" value="DnaJ"/>
    <property type="match status" value="1"/>
</dbReference>
<dbReference type="SUPFAM" id="SSF46565">
    <property type="entry name" value="Chaperone J-domain"/>
    <property type="match status" value="1"/>
</dbReference>
<dbReference type="InterPro" id="IPR036869">
    <property type="entry name" value="J_dom_sf"/>
</dbReference>
<feature type="coiled-coil region" evidence="1">
    <location>
        <begin position="202"/>
        <end position="239"/>
    </location>
</feature>
<feature type="compositionally biased region" description="Low complexity" evidence="2">
    <location>
        <begin position="320"/>
        <end position="337"/>
    </location>
</feature>
<feature type="coiled-coil region" evidence="1">
    <location>
        <begin position="109"/>
        <end position="157"/>
    </location>
</feature>
<reference evidence="4 5" key="1">
    <citation type="journal article" date="2023" name="G3 (Bethesda)">
        <title>A chromosome-level genome assembly of Zasmidium syzygii isolated from banana leaves.</title>
        <authorList>
            <person name="van Westerhoven A.C."/>
            <person name="Mehrabi R."/>
            <person name="Talebi R."/>
            <person name="Steentjes M.B.F."/>
            <person name="Corcolon B."/>
            <person name="Chong P.A."/>
            <person name="Kema G.H.J."/>
            <person name="Seidl M.F."/>
        </authorList>
    </citation>
    <scope>NUCLEOTIDE SEQUENCE [LARGE SCALE GENOMIC DNA]</scope>
    <source>
        <strain evidence="4 5">P124</strain>
    </source>
</reference>
<name>A0ABR0E3I5_ZASCE</name>
<sequence>MTSQTEQTHYDILEIIPSASTHEVERAYRRLADEQHPDQHGGTAESTAAFWRINEAYQALKDVRSRAKYDRENGIRRSHVPESTGPSRTDIRHQSSEDLGPETAEVVELQEVSRKLELHATRSKELEDDVDELRRQINEAYDFADGIQGEIERLEEEVVEDDEPPEIEQGARGRSWWDWSWLFAETEEERVRRERRERVEREEMLKAKMAELEETYEDLDEMETQVVAVEKEIAVEKKAYGEILARKIEIRQARRKRVMEEVVSLPPRPRSGRKRERSPDLIRGAGGSGKRRKRTHLARVDDLRRELYGNGRYEDVLSSAYSWSRRDSSSSWPSDGSMTAKWNGSPGRRMKD</sequence>
<evidence type="ECO:0000256" key="2">
    <source>
        <dbReference type="SAM" id="MobiDB-lite"/>
    </source>
</evidence>
<dbReference type="EMBL" id="JAXOVC010000011">
    <property type="protein sequence ID" value="KAK4495976.1"/>
    <property type="molecule type" value="Genomic_DNA"/>
</dbReference>
<evidence type="ECO:0000259" key="3">
    <source>
        <dbReference type="PROSITE" id="PS50076"/>
    </source>
</evidence>
<keyword evidence="1" id="KW-0175">Coiled coil</keyword>
<feature type="region of interest" description="Disordered" evidence="2">
    <location>
        <begin position="259"/>
        <end position="296"/>
    </location>
</feature>
<dbReference type="PANTHER" id="PTHR24074">
    <property type="entry name" value="CO-CHAPERONE PROTEIN DJLA"/>
    <property type="match status" value="1"/>
</dbReference>
<keyword evidence="5" id="KW-1185">Reference proteome</keyword>
<evidence type="ECO:0000313" key="4">
    <source>
        <dbReference type="EMBL" id="KAK4495976.1"/>
    </source>
</evidence>
<evidence type="ECO:0000313" key="5">
    <source>
        <dbReference type="Proteomes" id="UP001305779"/>
    </source>
</evidence>
<protein>
    <recommendedName>
        <fullName evidence="3">J domain-containing protein</fullName>
    </recommendedName>
</protein>
<dbReference type="Proteomes" id="UP001305779">
    <property type="component" value="Unassembled WGS sequence"/>
</dbReference>
<dbReference type="Pfam" id="PF00226">
    <property type="entry name" value="DnaJ"/>
    <property type="match status" value="1"/>
</dbReference>
<dbReference type="PROSITE" id="PS00636">
    <property type="entry name" value="DNAJ_1"/>
    <property type="match status" value="1"/>
</dbReference>
<dbReference type="PROSITE" id="PS50076">
    <property type="entry name" value="DNAJ_2"/>
    <property type="match status" value="1"/>
</dbReference>
<evidence type="ECO:0000256" key="1">
    <source>
        <dbReference type="SAM" id="Coils"/>
    </source>
</evidence>
<proteinExistence type="predicted"/>
<accession>A0ABR0E3I5</accession>